<dbReference type="EMBL" id="SLXM01000001">
    <property type="protein sequence ID" value="TCP28184.1"/>
    <property type="molecule type" value="Genomic_DNA"/>
</dbReference>
<dbReference type="SUPFAM" id="SSF52499">
    <property type="entry name" value="Isochorismatase-like hydrolases"/>
    <property type="match status" value="1"/>
</dbReference>
<keyword evidence="4" id="KW-1185">Reference proteome</keyword>
<dbReference type="CDD" id="cd01014">
    <property type="entry name" value="nicotinamidase_related"/>
    <property type="match status" value="1"/>
</dbReference>
<accession>A0A4R2P2K1</accession>
<proteinExistence type="predicted"/>
<protein>
    <submittedName>
        <fullName evidence="3">Nicotinamidase-related amidase</fullName>
    </submittedName>
</protein>
<dbReference type="InterPro" id="IPR050272">
    <property type="entry name" value="Isochorismatase-like_hydrls"/>
</dbReference>
<gene>
    <name evidence="3" type="ORF">EV195_101346</name>
</gene>
<keyword evidence="1" id="KW-0378">Hydrolase</keyword>
<dbReference type="AlphaFoldDB" id="A0A4R2P2K1"/>
<dbReference type="PANTHER" id="PTHR43540">
    <property type="entry name" value="PEROXYUREIDOACRYLATE/UREIDOACRYLATE AMIDOHYDROLASE-RELATED"/>
    <property type="match status" value="1"/>
</dbReference>
<dbReference type="Proteomes" id="UP000294564">
    <property type="component" value="Unassembled WGS sequence"/>
</dbReference>
<evidence type="ECO:0000259" key="2">
    <source>
        <dbReference type="Pfam" id="PF00857"/>
    </source>
</evidence>
<dbReference type="GO" id="GO:0016787">
    <property type="term" value="F:hydrolase activity"/>
    <property type="evidence" value="ECO:0007669"/>
    <property type="project" value="UniProtKB-KW"/>
</dbReference>
<dbReference type="Pfam" id="PF00857">
    <property type="entry name" value="Isochorismatase"/>
    <property type="match status" value="1"/>
</dbReference>
<organism evidence="3 4">
    <name type="scientific">Tenacibaculum skagerrakense</name>
    <dbReference type="NCBI Taxonomy" id="186571"/>
    <lineage>
        <taxon>Bacteria</taxon>
        <taxon>Pseudomonadati</taxon>
        <taxon>Bacteroidota</taxon>
        <taxon>Flavobacteriia</taxon>
        <taxon>Flavobacteriales</taxon>
        <taxon>Flavobacteriaceae</taxon>
        <taxon>Tenacibaculum</taxon>
    </lineage>
</organism>
<dbReference type="InterPro" id="IPR036380">
    <property type="entry name" value="Isochorismatase-like_sf"/>
</dbReference>
<dbReference type="OrthoDB" id="9791276at2"/>
<dbReference type="PANTHER" id="PTHR43540:SF1">
    <property type="entry name" value="ISOCHORISMATASE HYDROLASE"/>
    <property type="match status" value="1"/>
</dbReference>
<name>A0A4R2P2K1_9FLAO</name>
<reference evidence="3 4" key="1">
    <citation type="submission" date="2019-03" db="EMBL/GenBank/DDBJ databases">
        <title>Genomic Encyclopedia of Type Strains, Phase IV (KMG-IV): sequencing the most valuable type-strain genomes for metagenomic binning, comparative biology and taxonomic classification.</title>
        <authorList>
            <person name="Goeker M."/>
        </authorList>
    </citation>
    <scope>NUCLEOTIDE SEQUENCE [LARGE SCALE GENOMIC DNA]</scope>
    <source>
        <strain evidence="3 4">DSM 14836</strain>
    </source>
</reference>
<dbReference type="RefSeq" id="WP_132792028.1">
    <property type="nucleotide sequence ID" value="NZ_SLXM01000001.1"/>
</dbReference>
<comment type="caution">
    <text evidence="3">The sequence shown here is derived from an EMBL/GenBank/DDBJ whole genome shotgun (WGS) entry which is preliminary data.</text>
</comment>
<evidence type="ECO:0000256" key="1">
    <source>
        <dbReference type="ARBA" id="ARBA00022801"/>
    </source>
</evidence>
<evidence type="ECO:0000313" key="3">
    <source>
        <dbReference type="EMBL" id="TCP28184.1"/>
    </source>
</evidence>
<feature type="domain" description="Isochorismatase-like" evidence="2">
    <location>
        <begin position="8"/>
        <end position="182"/>
    </location>
</feature>
<dbReference type="InterPro" id="IPR000868">
    <property type="entry name" value="Isochorismatase-like_dom"/>
</dbReference>
<dbReference type="Gene3D" id="3.40.50.850">
    <property type="entry name" value="Isochorismatase-like"/>
    <property type="match status" value="1"/>
</dbReference>
<sequence>MRLRELNTALLLVDIQKGFDNEAYWGGNRNNKDAEEKCAQILAEWRNLNLPIYHIQHSSQNPNSLLHKSHPGFEIQDVVKPLSHEPVIIKDVNSAFIGTNLETLLKDRNIKNVVIVGLTTNHCISTTTRMAGNLGFETILVSDATATFDRKGLNGKIFSSETIHQTTLANLHEEFADVISTIELLSRV</sequence>
<evidence type="ECO:0000313" key="4">
    <source>
        <dbReference type="Proteomes" id="UP000294564"/>
    </source>
</evidence>